<reference evidence="13" key="1">
    <citation type="journal article" date="2014" name="Science">
        <title>Nonhuman genetics. Genomic basis for the convergent evolution of electric organs.</title>
        <authorList>
            <person name="Gallant J.R."/>
            <person name="Traeger L.L."/>
            <person name="Volkening J.D."/>
            <person name="Moffett H."/>
            <person name="Chen P.H."/>
            <person name="Novina C.D."/>
            <person name="Phillips G.N.Jr."/>
            <person name="Anand R."/>
            <person name="Wells G.B."/>
            <person name="Pinch M."/>
            <person name="Guth R."/>
            <person name="Unguez G.A."/>
            <person name="Albert J.S."/>
            <person name="Zakon H.H."/>
            <person name="Samanta M.P."/>
            <person name="Sussman M.R."/>
        </authorList>
    </citation>
    <scope>NUCLEOTIDE SEQUENCE [LARGE SCALE GENOMIC DNA]</scope>
</reference>
<dbReference type="GO" id="GO:2000134">
    <property type="term" value="P:negative regulation of G1/S transition of mitotic cell cycle"/>
    <property type="evidence" value="ECO:0007669"/>
    <property type="project" value="TreeGrafter"/>
</dbReference>
<evidence type="ECO:0000313" key="13">
    <source>
        <dbReference type="Proteomes" id="UP000314983"/>
    </source>
</evidence>
<dbReference type="InterPro" id="IPR015030">
    <property type="entry name" value="RB_C"/>
</dbReference>
<dbReference type="GO" id="GO:0000977">
    <property type="term" value="F:RNA polymerase II transcription regulatory region sequence-specific DNA binding"/>
    <property type="evidence" value="ECO:0007669"/>
    <property type="project" value="TreeGrafter"/>
</dbReference>
<dbReference type="PANTHER" id="PTHR13742:SF36">
    <property type="entry name" value="RETINOBLASTOMA-ASSOCIATED PROTEIN"/>
    <property type="match status" value="1"/>
</dbReference>
<evidence type="ECO:0000259" key="10">
    <source>
        <dbReference type="SMART" id="SM01368"/>
    </source>
</evidence>
<dbReference type="PANTHER" id="PTHR13742">
    <property type="entry name" value="RETINOBLASTOMA-ASSOCIATED PROTEIN RB -RELATED"/>
    <property type="match status" value="1"/>
</dbReference>
<feature type="region of interest" description="Disordered" evidence="8">
    <location>
        <begin position="533"/>
        <end position="559"/>
    </location>
</feature>
<dbReference type="GO" id="GO:0006357">
    <property type="term" value="P:regulation of transcription by RNA polymerase II"/>
    <property type="evidence" value="ECO:0007669"/>
    <property type="project" value="InterPro"/>
</dbReference>
<evidence type="ECO:0000256" key="2">
    <source>
        <dbReference type="ARBA" id="ARBA00009475"/>
    </source>
</evidence>
<dbReference type="GO" id="GO:0035189">
    <property type="term" value="C:Rb-E2F complex"/>
    <property type="evidence" value="ECO:0007669"/>
    <property type="project" value="TreeGrafter"/>
</dbReference>
<dbReference type="InterPro" id="IPR002720">
    <property type="entry name" value="RB_A"/>
</dbReference>
<evidence type="ECO:0000256" key="4">
    <source>
        <dbReference type="ARBA" id="ARBA00023015"/>
    </source>
</evidence>
<evidence type="ECO:0008006" key="14">
    <source>
        <dbReference type="Google" id="ProtNLM"/>
    </source>
</evidence>
<proteinExistence type="inferred from homology"/>
<dbReference type="Gene3D" id="1.10.472.10">
    <property type="entry name" value="Cyclin-like"/>
    <property type="match status" value="2"/>
</dbReference>
<keyword evidence="7" id="KW-0131">Cell cycle</keyword>
<dbReference type="InterPro" id="IPR002719">
    <property type="entry name" value="RB_B"/>
</dbReference>
<evidence type="ECO:0000256" key="1">
    <source>
        <dbReference type="ARBA" id="ARBA00004123"/>
    </source>
</evidence>
<evidence type="ECO:0000259" key="9">
    <source>
        <dbReference type="SMART" id="SM01367"/>
    </source>
</evidence>
<dbReference type="GO" id="GO:0000785">
    <property type="term" value="C:chromatin"/>
    <property type="evidence" value="ECO:0007669"/>
    <property type="project" value="TreeGrafter"/>
</dbReference>
<dbReference type="GO" id="GO:0048667">
    <property type="term" value="P:cell morphogenesis involved in neuron differentiation"/>
    <property type="evidence" value="ECO:0007669"/>
    <property type="project" value="TreeGrafter"/>
</dbReference>
<keyword evidence="4" id="KW-0805">Transcription regulation</keyword>
<evidence type="ECO:0000313" key="12">
    <source>
        <dbReference type="Ensembl" id="ENSEEEP00000008462.2"/>
    </source>
</evidence>
<dbReference type="FunFam" id="1.10.472.10:FF:000039">
    <property type="entry name" value="RB transcriptional corepressor 1"/>
    <property type="match status" value="1"/>
</dbReference>
<dbReference type="SUPFAM" id="SSF47954">
    <property type="entry name" value="Cyclin-like"/>
    <property type="match status" value="2"/>
</dbReference>
<accession>A0A4W4E913</accession>
<dbReference type="Pfam" id="PF01858">
    <property type="entry name" value="RB_A"/>
    <property type="match status" value="1"/>
</dbReference>
<comment type="subcellular location">
    <subcellularLocation>
        <location evidence="1">Nucleus</location>
    </subcellularLocation>
</comment>
<dbReference type="Proteomes" id="UP000314983">
    <property type="component" value="Chromosome 6"/>
</dbReference>
<feature type="domain" description="Retinoblastoma-associated protein N-terminal" evidence="9">
    <location>
        <begin position="82"/>
        <end position="182"/>
    </location>
</feature>
<reference evidence="12" key="3">
    <citation type="submission" date="2020-05" db="EMBL/GenBank/DDBJ databases">
        <title>Electrophorus electricus (electric eel) genome, fEleEle1, primary haplotype.</title>
        <authorList>
            <person name="Myers G."/>
            <person name="Meyer A."/>
            <person name="Fedrigo O."/>
            <person name="Formenti G."/>
            <person name="Rhie A."/>
            <person name="Tracey A."/>
            <person name="Sims Y."/>
            <person name="Jarvis E.D."/>
        </authorList>
    </citation>
    <scope>NUCLEOTIDE SEQUENCE [LARGE SCALE GENOMIC DNA]</scope>
</reference>
<dbReference type="Ensembl" id="ENSEEET00000008568.2">
    <property type="protein sequence ID" value="ENSEEEP00000008462.2"/>
    <property type="gene ID" value="ENSEEEG00000004262.2"/>
</dbReference>
<feature type="compositionally biased region" description="Basic and acidic residues" evidence="8">
    <location>
        <begin position="14"/>
        <end position="38"/>
    </location>
</feature>
<evidence type="ECO:0000256" key="6">
    <source>
        <dbReference type="ARBA" id="ARBA00023242"/>
    </source>
</evidence>
<feature type="region of interest" description="Disordered" evidence="8">
    <location>
        <begin position="1"/>
        <end position="38"/>
    </location>
</feature>
<protein>
    <recommendedName>
        <fullName evidence="14">Retinoblastoma 1</fullName>
    </recommendedName>
</protein>
<dbReference type="InterPro" id="IPR028309">
    <property type="entry name" value="RB_fam"/>
</dbReference>
<dbReference type="Gene3D" id="1.10.472.140">
    <property type="match status" value="1"/>
</dbReference>
<dbReference type="FunFam" id="1.10.472.10:FF:000033">
    <property type="entry name" value="retinoblastoma-associated protein isoform X1"/>
    <property type="match status" value="1"/>
</dbReference>
<sequence>MPPKKRNIGTPPNKDSKSNSKKNSPDSKDHSVISPDKHKEKDSAFVTLCKDLLVTNTVCDHAWAIWETMVKSAEKVNGSNKQLWGACMFISATDMEDVSFTFTDFQKAVGMSVKQFINLLRGMDENVDTISSKVNSVVTRLEKKYEVSLALYQRFVNILQMEDDLVIAFQLLLCVLEYFVIHKLVCLSVPVISESAISVSTQGLPTRTSRRNKAKLQLPEVDMQLLETLCKESDCSVDEVRKCQHVVDTLSIKYEEIYRKNKDFDARLFLVDDETLRPEKTLVYVLFILFLFTRAAMNSIQQLRGELTSVSDKPSSSLIVYFKNCTVDPSDEITSRVEQLGQVFSQKFAQAVGQRCEGLGKKRFTLGVQLYYKVMESILKSEEKRLSVQNFSKLLNNATFHTSLLACALEVVMATYFGSCVKNGGDESPETDLRFPWILDIFHLHAFDFYKVIESFIKAEPTLKHDMIEHLGRCEQKIMESLAWKTDSPLFELLRQSREEGLGEQAEPPATLNQPLQHSHTAADLYLSPQRPSRRLPTAEADSSALPSSQSPTQGPRQLRSNSLSLFYKKLYRMAYLRLKMLFSRLLTGHPELEPIIWTLLQHTLQNEYELMRDRHLDQLLMSSMYAICKVKNVYLLFKTIVTAYKELPNTNQETFKHVLIREGQYDSIIVFYNLVFMQKLKTNILQYSSPRPPPLSPIPHIPRSPYKYPSSPLRVPGGNVYISPLKSSRAPPAAMTPRTRILVSIGESFGASDKFQKINQMVSSSDWSLKRSLVGDSAPKPLKRLRFDVDGQDEADGSSVCFLFSPGSARSRMQEQKLKEEAERGEPEA</sequence>
<name>A0A4W4E913_ELEEL</name>
<dbReference type="InterPro" id="IPR036915">
    <property type="entry name" value="Cyclin-like_sf"/>
</dbReference>
<gene>
    <name evidence="12" type="primary">RB1</name>
</gene>
<reference evidence="13" key="2">
    <citation type="journal article" date="2017" name="Sci. Adv.">
        <title>A tail of two voltages: Proteomic comparison of the three electric organs of the electric eel.</title>
        <authorList>
            <person name="Traeger L.L."/>
            <person name="Sabat G."/>
            <person name="Barrett-Wilt G.A."/>
            <person name="Wells G.B."/>
            <person name="Sussman M.R."/>
        </authorList>
    </citation>
    <scope>NUCLEOTIDE SEQUENCE [LARGE SCALE GENOMIC DNA]</scope>
</reference>
<dbReference type="GO" id="GO:0031175">
    <property type="term" value="P:neuron projection development"/>
    <property type="evidence" value="ECO:0007669"/>
    <property type="project" value="TreeGrafter"/>
</dbReference>
<evidence type="ECO:0000256" key="8">
    <source>
        <dbReference type="SAM" id="MobiDB-lite"/>
    </source>
</evidence>
<dbReference type="SMART" id="SM01367">
    <property type="entry name" value="DUF3452"/>
    <property type="match status" value="1"/>
</dbReference>
<feature type="domain" description="Retinoblastoma-associated protein C-terminal" evidence="11">
    <location>
        <begin position="685"/>
        <end position="830"/>
    </location>
</feature>
<comment type="similarity">
    <text evidence="2">Belongs to the retinoblastoma protein (RB) family.</text>
</comment>
<dbReference type="Gene3D" id="6.10.140.1380">
    <property type="match status" value="1"/>
</dbReference>
<evidence type="ECO:0000256" key="5">
    <source>
        <dbReference type="ARBA" id="ARBA00023163"/>
    </source>
</evidence>
<organism evidence="12 13">
    <name type="scientific">Electrophorus electricus</name>
    <name type="common">Electric eel</name>
    <name type="synonym">Gymnotus electricus</name>
    <dbReference type="NCBI Taxonomy" id="8005"/>
    <lineage>
        <taxon>Eukaryota</taxon>
        <taxon>Metazoa</taxon>
        <taxon>Chordata</taxon>
        <taxon>Craniata</taxon>
        <taxon>Vertebrata</taxon>
        <taxon>Euteleostomi</taxon>
        <taxon>Actinopterygii</taxon>
        <taxon>Neopterygii</taxon>
        <taxon>Teleostei</taxon>
        <taxon>Ostariophysi</taxon>
        <taxon>Gymnotiformes</taxon>
        <taxon>Gymnotoidei</taxon>
        <taxon>Gymnotidae</taxon>
        <taxon>Electrophorus</taxon>
    </lineage>
</organism>
<dbReference type="InterPro" id="IPR024599">
    <property type="entry name" value="RB_N"/>
</dbReference>
<keyword evidence="5" id="KW-0804">Transcription</keyword>
<dbReference type="SMART" id="SM01369">
    <property type="entry name" value="Rb_C"/>
    <property type="match status" value="1"/>
</dbReference>
<keyword evidence="3" id="KW-0678">Repressor</keyword>
<dbReference type="GeneTree" id="ENSGT00950000183202"/>
<dbReference type="Pfam" id="PF01857">
    <property type="entry name" value="RB_B"/>
    <property type="match status" value="1"/>
</dbReference>
<evidence type="ECO:0000259" key="11">
    <source>
        <dbReference type="SMART" id="SM01369"/>
    </source>
</evidence>
<dbReference type="CDD" id="cd20599">
    <property type="entry name" value="CYCLIN_RB"/>
    <property type="match status" value="1"/>
</dbReference>
<feature type="domain" description="Retinoblastoma-associated protein A-box" evidence="10">
    <location>
        <begin position="293"/>
        <end position="494"/>
    </location>
</feature>
<evidence type="ECO:0000256" key="7">
    <source>
        <dbReference type="ARBA" id="ARBA00023306"/>
    </source>
</evidence>
<reference evidence="12" key="5">
    <citation type="submission" date="2025-09" db="UniProtKB">
        <authorList>
            <consortium name="Ensembl"/>
        </authorList>
    </citation>
    <scope>IDENTIFICATION</scope>
</reference>
<reference evidence="12" key="4">
    <citation type="submission" date="2025-08" db="UniProtKB">
        <authorList>
            <consortium name="Ensembl"/>
        </authorList>
    </citation>
    <scope>IDENTIFICATION</scope>
</reference>
<dbReference type="SMART" id="SM01368">
    <property type="entry name" value="RB_A"/>
    <property type="match status" value="1"/>
</dbReference>
<feature type="compositionally biased region" description="Basic and acidic residues" evidence="8">
    <location>
        <begin position="813"/>
        <end position="830"/>
    </location>
</feature>
<keyword evidence="13" id="KW-1185">Reference proteome</keyword>
<feature type="region of interest" description="Disordered" evidence="8">
    <location>
        <begin position="810"/>
        <end position="830"/>
    </location>
</feature>
<dbReference type="Pfam" id="PF08934">
    <property type="entry name" value="Rb_C"/>
    <property type="match status" value="1"/>
</dbReference>
<evidence type="ECO:0000256" key="3">
    <source>
        <dbReference type="ARBA" id="ARBA00022491"/>
    </source>
</evidence>
<keyword evidence="6" id="KW-0539">Nucleus</keyword>
<dbReference type="Gene3D" id="6.10.250.530">
    <property type="match status" value="1"/>
</dbReference>
<dbReference type="AlphaFoldDB" id="A0A4W4E913"/>
<feature type="compositionally biased region" description="Polar residues" evidence="8">
    <location>
        <begin position="545"/>
        <end position="559"/>
    </location>
</feature>